<dbReference type="EMBL" id="SBJO01000053">
    <property type="protein sequence ID" value="KAF9763791.1"/>
    <property type="molecule type" value="Genomic_DNA"/>
</dbReference>
<proteinExistence type="predicted"/>
<dbReference type="GO" id="GO:0051087">
    <property type="term" value="F:protein-folding chaperone binding"/>
    <property type="evidence" value="ECO:0007669"/>
    <property type="project" value="TreeGrafter"/>
</dbReference>
<keyword evidence="8" id="KW-1185">Reference proteome</keyword>
<dbReference type="CDD" id="cd06257">
    <property type="entry name" value="DnaJ"/>
    <property type="match status" value="1"/>
</dbReference>
<sequence length="454" mass="53612">MFYKILFMLNVVKTDLAVEMQRVMNSFSLGDLDVTSEFFEKNKEEYLEEPLFKKNFLDYLISIGDYSTIIEKYPDLDPIYTKKAEELQRVIRSNSFEEITKLENDSPNSVEVIKANLRMAISNSNFKLAERYVNKISRSFKNNKELMTLAGQYYFVSGAYAIGIKFFREIGYTETVNEFLSLFTEYDEIKKENSINYKLRSLRSFYNKLNIKELSDSFSPSIYTHAKFEVLKEYLQLSTSNRKPDTSSLGKTYYVKMKDEYSRYLYLLSLIFDSNFEMAKKELASRKFERADYERKIKLEIEQKEFEEQERRKRERRRGYRQEQRVPQQQQTRKAGSDFLGYYKRLGLTPKASPKDIRKAYLKIVAKNKVNKMNEKQKKEWEQELIKLNKALEILSNKKNKEMYDNGIDPENPQPQYDFGGGHGFNFQGFDGAFADFFGGRSFRGGRGAQFVFL</sequence>
<protein>
    <submittedName>
        <fullName evidence="7">DnaJ like protein subfamily B member 6</fullName>
    </submittedName>
</protein>
<comment type="caution">
    <text evidence="7">The sequence shown here is derived from an EMBL/GenBank/DDBJ whole genome shotgun (WGS) entry which is preliminary data.</text>
</comment>
<dbReference type="GO" id="GO:0051787">
    <property type="term" value="F:misfolded protein binding"/>
    <property type="evidence" value="ECO:0007669"/>
    <property type="project" value="TreeGrafter"/>
</dbReference>
<dbReference type="Pfam" id="PF00226">
    <property type="entry name" value="DnaJ"/>
    <property type="match status" value="1"/>
</dbReference>
<name>A0A9P6H0U3_9MICR</name>
<evidence type="ECO:0000313" key="7">
    <source>
        <dbReference type="EMBL" id="KAF9763791.1"/>
    </source>
</evidence>
<dbReference type="Gene3D" id="1.10.287.110">
    <property type="entry name" value="DnaJ domain"/>
    <property type="match status" value="1"/>
</dbReference>
<dbReference type="GO" id="GO:0005783">
    <property type="term" value="C:endoplasmic reticulum"/>
    <property type="evidence" value="ECO:0007669"/>
    <property type="project" value="UniProtKB-SubCell"/>
</dbReference>
<feature type="region of interest" description="Disordered" evidence="5">
    <location>
        <begin position="308"/>
        <end position="333"/>
    </location>
</feature>
<evidence type="ECO:0000256" key="5">
    <source>
        <dbReference type="SAM" id="MobiDB-lite"/>
    </source>
</evidence>
<keyword evidence="4" id="KW-0175">Coiled coil</keyword>
<evidence type="ECO:0000259" key="6">
    <source>
        <dbReference type="PROSITE" id="PS50076"/>
    </source>
</evidence>
<evidence type="ECO:0000313" key="8">
    <source>
        <dbReference type="Proteomes" id="UP000740883"/>
    </source>
</evidence>
<keyword evidence="3" id="KW-0256">Endoplasmic reticulum</keyword>
<evidence type="ECO:0000256" key="1">
    <source>
        <dbReference type="ARBA" id="ARBA00004240"/>
    </source>
</evidence>
<dbReference type="AlphaFoldDB" id="A0A9P6H0U3"/>
<accession>A0A9P6H0U3</accession>
<gene>
    <name evidence="7" type="primary">dnajb6</name>
    <name evidence="7" type="ORF">NGRA_1029</name>
</gene>
<dbReference type="Proteomes" id="UP000740883">
    <property type="component" value="Unassembled WGS sequence"/>
</dbReference>
<feature type="coiled-coil region" evidence="4">
    <location>
        <begin position="371"/>
        <end position="398"/>
    </location>
</feature>
<dbReference type="PANTHER" id="PTHR44140:SF2">
    <property type="entry name" value="LD25575P"/>
    <property type="match status" value="1"/>
</dbReference>
<reference evidence="7 8" key="1">
    <citation type="journal article" date="2020" name="Genome Biol. Evol.">
        <title>Comparative genomics of strictly vertically transmitted, feminizing microsporidia endosymbionts of amphipod crustaceans.</title>
        <authorList>
            <person name="Cormier A."/>
            <person name="Chebbi M.A."/>
            <person name="Giraud I."/>
            <person name="Wattier R."/>
            <person name="Teixeira M."/>
            <person name="Gilbert C."/>
            <person name="Rigaud T."/>
            <person name="Cordaux R."/>
        </authorList>
    </citation>
    <scope>NUCLEOTIDE SEQUENCE [LARGE SCALE GENOMIC DNA]</scope>
    <source>
        <strain evidence="7 8">Ou3-Ou53</strain>
    </source>
</reference>
<dbReference type="SUPFAM" id="SSF46565">
    <property type="entry name" value="Chaperone J-domain"/>
    <property type="match status" value="1"/>
</dbReference>
<feature type="domain" description="J" evidence="6">
    <location>
        <begin position="341"/>
        <end position="408"/>
    </location>
</feature>
<dbReference type="PROSITE" id="PS50076">
    <property type="entry name" value="DNAJ_2"/>
    <property type="match status" value="1"/>
</dbReference>
<evidence type="ECO:0000256" key="4">
    <source>
        <dbReference type="SAM" id="Coils"/>
    </source>
</evidence>
<dbReference type="PANTHER" id="PTHR44140">
    <property type="entry name" value="LD25575P"/>
    <property type="match status" value="1"/>
</dbReference>
<dbReference type="SMART" id="SM00271">
    <property type="entry name" value="DnaJ"/>
    <property type="match status" value="1"/>
</dbReference>
<organism evidence="7 8">
    <name type="scientific">Nosema granulosis</name>
    <dbReference type="NCBI Taxonomy" id="83296"/>
    <lineage>
        <taxon>Eukaryota</taxon>
        <taxon>Fungi</taxon>
        <taxon>Fungi incertae sedis</taxon>
        <taxon>Microsporidia</taxon>
        <taxon>Nosematidae</taxon>
        <taxon>Nosema</taxon>
    </lineage>
</organism>
<dbReference type="InterPro" id="IPR001623">
    <property type="entry name" value="DnaJ_domain"/>
</dbReference>
<dbReference type="GO" id="GO:0034975">
    <property type="term" value="P:protein folding in endoplasmic reticulum"/>
    <property type="evidence" value="ECO:0007669"/>
    <property type="project" value="TreeGrafter"/>
</dbReference>
<dbReference type="InterPro" id="IPR036869">
    <property type="entry name" value="J_dom_sf"/>
</dbReference>
<keyword evidence="2" id="KW-0732">Signal</keyword>
<comment type="subcellular location">
    <subcellularLocation>
        <location evidence="1">Endoplasmic reticulum</location>
    </subcellularLocation>
</comment>
<evidence type="ECO:0000256" key="3">
    <source>
        <dbReference type="ARBA" id="ARBA00022824"/>
    </source>
</evidence>
<dbReference type="OrthoDB" id="10250354at2759"/>
<evidence type="ECO:0000256" key="2">
    <source>
        <dbReference type="ARBA" id="ARBA00022729"/>
    </source>
</evidence>
<dbReference type="InterPro" id="IPR051727">
    <property type="entry name" value="DnaJ_C3_Co-chaperones"/>
</dbReference>